<evidence type="ECO:0000256" key="8">
    <source>
        <dbReference type="ARBA" id="ARBA00022825"/>
    </source>
</evidence>
<dbReference type="GO" id="GO:0042381">
    <property type="term" value="P:hemolymph coagulation"/>
    <property type="evidence" value="ECO:0007669"/>
    <property type="project" value="UniProtKB-KW"/>
</dbReference>
<dbReference type="PROSITE" id="PS00134">
    <property type="entry name" value="TRYPSIN_HIS"/>
    <property type="match status" value="1"/>
</dbReference>
<dbReference type="FunFam" id="2.40.10.10:FF:000120">
    <property type="entry name" value="Putative serine protease"/>
    <property type="match status" value="1"/>
</dbReference>
<dbReference type="EC" id="3.4.21.84" evidence="11"/>
<keyword evidence="6 12" id="KW-0378">Hydrolase</keyword>
<dbReference type="GO" id="GO:0006508">
    <property type="term" value="P:proteolysis"/>
    <property type="evidence" value="ECO:0007669"/>
    <property type="project" value="UniProtKB-KW"/>
</dbReference>
<keyword evidence="4 12" id="KW-0645">Protease</keyword>
<proteinExistence type="predicted"/>
<keyword evidence="8 12" id="KW-0720">Serine protease</keyword>
<dbReference type="InterPro" id="IPR043504">
    <property type="entry name" value="Peptidase_S1_PA_chymotrypsin"/>
</dbReference>
<gene>
    <name evidence="15" type="ORF">APLA_LOCUS591</name>
</gene>
<dbReference type="PROSITE" id="PS50240">
    <property type="entry name" value="TRYPSIN_DOM"/>
    <property type="match status" value="1"/>
</dbReference>
<dbReference type="SMART" id="SM00020">
    <property type="entry name" value="Tryp_SPc"/>
    <property type="match status" value="1"/>
</dbReference>
<accession>A0A8S0YQ38</accession>
<dbReference type="PROSITE" id="PS00135">
    <property type="entry name" value="TRYPSIN_SER"/>
    <property type="match status" value="1"/>
</dbReference>
<feature type="region of interest" description="Disordered" evidence="13">
    <location>
        <begin position="194"/>
        <end position="231"/>
    </location>
</feature>
<keyword evidence="7" id="KW-0353">Hemolymph clotting</keyword>
<name>A0A8S0YQ38_ARCPL</name>
<comment type="caution">
    <text evidence="15">The sequence shown here is derived from an EMBL/GenBank/DDBJ whole genome shotgun (WGS) entry which is preliminary data.</text>
</comment>
<dbReference type="CDD" id="cd00190">
    <property type="entry name" value="Tryp_SPc"/>
    <property type="match status" value="1"/>
</dbReference>
<dbReference type="PRINTS" id="PR00722">
    <property type="entry name" value="CHYMOTRYPSIN"/>
</dbReference>
<keyword evidence="3" id="KW-0768">Sushi</keyword>
<evidence type="ECO:0000313" key="15">
    <source>
        <dbReference type="EMBL" id="CAB3221443.1"/>
    </source>
</evidence>
<keyword evidence="9" id="KW-1015">Disulfide bond</keyword>
<evidence type="ECO:0000256" key="10">
    <source>
        <dbReference type="ARBA" id="ARBA00052079"/>
    </source>
</evidence>
<evidence type="ECO:0000256" key="5">
    <source>
        <dbReference type="ARBA" id="ARBA00022729"/>
    </source>
</evidence>
<protein>
    <recommendedName>
        <fullName evidence="11">limulus clotting factor C</fullName>
        <ecNumber evidence="11">3.4.21.84</ecNumber>
    </recommendedName>
</protein>
<sequence length="476" mass="54693">MRCPFKIIAGDEIESDVTTQHDNDRMNNRNYSKNWAQVIEYRQDSHSKRNLYSTWGRWSECRGGSKTRRRHCLHRQICGDSLRIEIARCIDSYPAQLNKPSVVRKETKFVIPQLRQLDSEDVQKRFRGFSQWSSWTICSKRCITVRRRNCLKRAICGRQVVRQSAYCYMEGSYCHQWIRGKMQRRKNPEYTLVESNPMSPPAPAIHPEDSRSSPPSPVCGKLGRYRGSPSAKMRQRMRDMVRIIGGRPAPPGKWPWQVAVLNRYKEAFCGGTLVSLRWVVTAAHCVRKRLYVRLGEHDLLLRNHGEMEMKVTEAVIHPRYDPDTVVNDVAMLRLPIPGRPDLGHGVACLPAPLQPLPPHTSCVILGWGKKRPTDIHGTRVLHEAQVSTIQQGVCRRSYWQYAITDNMVCAGRGRRDSCAGDSGGPLLCKDRNMRYYLQGITSFGDGCGKRGKYGIYTRTAGYVTWMRDVMNNKYFD</sequence>
<dbReference type="InterPro" id="IPR050127">
    <property type="entry name" value="Serine_Proteases_S1"/>
</dbReference>
<keyword evidence="5" id="KW-0732">Signal</keyword>
<evidence type="ECO:0000256" key="13">
    <source>
        <dbReference type="SAM" id="MobiDB-lite"/>
    </source>
</evidence>
<dbReference type="Proteomes" id="UP000494106">
    <property type="component" value="Unassembled WGS sequence"/>
</dbReference>
<comment type="subcellular location">
    <subcellularLocation>
        <location evidence="1">Secreted</location>
    </subcellularLocation>
</comment>
<evidence type="ECO:0000256" key="6">
    <source>
        <dbReference type="ARBA" id="ARBA00022801"/>
    </source>
</evidence>
<comment type="catalytic activity">
    <reaction evidence="10">
        <text>Selective cleavage of 103-Arg-|-Ser-104 and 124-Ile-|-Ile-125 bonds in Limulus clotting factor B to form activated factor B. Cleavage of -Pro-Arg-|-Xaa- bonds in synthetic substrates.</text>
        <dbReference type="EC" id="3.4.21.84"/>
    </reaction>
</comment>
<dbReference type="OrthoDB" id="10004439at2759"/>
<evidence type="ECO:0000256" key="9">
    <source>
        <dbReference type="ARBA" id="ARBA00023157"/>
    </source>
</evidence>
<dbReference type="GO" id="GO:0004252">
    <property type="term" value="F:serine-type endopeptidase activity"/>
    <property type="evidence" value="ECO:0007669"/>
    <property type="project" value="InterPro"/>
</dbReference>
<evidence type="ECO:0000256" key="7">
    <source>
        <dbReference type="ARBA" id="ARBA00022820"/>
    </source>
</evidence>
<dbReference type="PANTHER" id="PTHR24264">
    <property type="entry name" value="TRYPSIN-RELATED"/>
    <property type="match status" value="1"/>
</dbReference>
<evidence type="ECO:0000256" key="4">
    <source>
        <dbReference type="ARBA" id="ARBA00022670"/>
    </source>
</evidence>
<evidence type="ECO:0000256" key="12">
    <source>
        <dbReference type="RuleBase" id="RU363034"/>
    </source>
</evidence>
<evidence type="ECO:0000256" key="1">
    <source>
        <dbReference type="ARBA" id="ARBA00004613"/>
    </source>
</evidence>
<dbReference type="InterPro" id="IPR001254">
    <property type="entry name" value="Trypsin_dom"/>
</dbReference>
<dbReference type="Pfam" id="PF00089">
    <property type="entry name" value="Trypsin"/>
    <property type="match status" value="1"/>
</dbReference>
<dbReference type="PANTHER" id="PTHR24264:SF65">
    <property type="entry name" value="SRCR DOMAIN-CONTAINING PROTEIN"/>
    <property type="match status" value="1"/>
</dbReference>
<evidence type="ECO:0000256" key="11">
    <source>
        <dbReference type="ARBA" id="ARBA00066707"/>
    </source>
</evidence>
<evidence type="ECO:0000256" key="2">
    <source>
        <dbReference type="ARBA" id="ARBA00022525"/>
    </source>
</evidence>
<organism evidence="15 16">
    <name type="scientific">Arctia plantaginis</name>
    <name type="common">Wood tiger moth</name>
    <name type="synonym">Phalaena plantaginis</name>
    <dbReference type="NCBI Taxonomy" id="874455"/>
    <lineage>
        <taxon>Eukaryota</taxon>
        <taxon>Metazoa</taxon>
        <taxon>Ecdysozoa</taxon>
        <taxon>Arthropoda</taxon>
        <taxon>Hexapoda</taxon>
        <taxon>Insecta</taxon>
        <taxon>Pterygota</taxon>
        <taxon>Neoptera</taxon>
        <taxon>Endopterygota</taxon>
        <taxon>Lepidoptera</taxon>
        <taxon>Glossata</taxon>
        <taxon>Ditrysia</taxon>
        <taxon>Noctuoidea</taxon>
        <taxon>Erebidae</taxon>
        <taxon>Arctiinae</taxon>
        <taxon>Arctia</taxon>
    </lineage>
</organism>
<keyword evidence="16" id="KW-1185">Reference proteome</keyword>
<dbReference type="InterPro" id="IPR018114">
    <property type="entry name" value="TRYPSIN_HIS"/>
</dbReference>
<dbReference type="InterPro" id="IPR033116">
    <property type="entry name" value="TRYPSIN_SER"/>
</dbReference>
<dbReference type="InterPro" id="IPR009003">
    <property type="entry name" value="Peptidase_S1_PA"/>
</dbReference>
<evidence type="ECO:0000256" key="3">
    <source>
        <dbReference type="ARBA" id="ARBA00022659"/>
    </source>
</evidence>
<dbReference type="EMBL" id="CADEBC010000063">
    <property type="protein sequence ID" value="CAB3221443.1"/>
    <property type="molecule type" value="Genomic_DNA"/>
</dbReference>
<dbReference type="Gene3D" id="2.40.10.10">
    <property type="entry name" value="Trypsin-like serine proteases"/>
    <property type="match status" value="1"/>
</dbReference>
<feature type="domain" description="Peptidase S1" evidence="14">
    <location>
        <begin position="243"/>
        <end position="471"/>
    </location>
</feature>
<dbReference type="GO" id="GO:0005615">
    <property type="term" value="C:extracellular space"/>
    <property type="evidence" value="ECO:0007669"/>
    <property type="project" value="TreeGrafter"/>
</dbReference>
<reference evidence="15 16" key="1">
    <citation type="submission" date="2020-04" db="EMBL/GenBank/DDBJ databases">
        <authorList>
            <person name="Wallbank WR R."/>
            <person name="Pardo Diaz C."/>
            <person name="Kozak K."/>
            <person name="Martin S."/>
            <person name="Jiggins C."/>
            <person name="Moest M."/>
            <person name="Warren A I."/>
            <person name="Byers J.R.P. K."/>
            <person name="Montejo-Kovacevich G."/>
            <person name="Yen C E."/>
        </authorList>
    </citation>
    <scope>NUCLEOTIDE SEQUENCE [LARGE SCALE GENOMIC DNA]</scope>
</reference>
<dbReference type="AlphaFoldDB" id="A0A8S0YQ38"/>
<dbReference type="SUPFAM" id="SSF50494">
    <property type="entry name" value="Trypsin-like serine proteases"/>
    <property type="match status" value="1"/>
</dbReference>
<keyword evidence="2" id="KW-0964">Secreted</keyword>
<dbReference type="InterPro" id="IPR001314">
    <property type="entry name" value="Peptidase_S1A"/>
</dbReference>
<evidence type="ECO:0000259" key="14">
    <source>
        <dbReference type="PROSITE" id="PS50240"/>
    </source>
</evidence>
<evidence type="ECO:0000313" key="16">
    <source>
        <dbReference type="Proteomes" id="UP000494106"/>
    </source>
</evidence>